<comment type="caution">
    <text evidence="1">The sequence shown here is derived from an EMBL/GenBank/DDBJ whole genome shotgun (WGS) entry which is preliminary data.</text>
</comment>
<keyword evidence="2" id="KW-1185">Reference proteome</keyword>
<accession>A0AAE0GCW7</accession>
<gene>
    <name evidence="1" type="ORF">CYMTET_16178</name>
</gene>
<reference evidence="1 2" key="1">
    <citation type="journal article" date="2015" name="Genome Biol. Evol.">
        <title>Comparative Genomics of a Bacterivorous Green Alga Reveals Evolutionary Causalities and Consequences of Phago-Mixotrophic Mode of Nutrition.</title>
        <authorList>
            <person name="Burns J.A."/>
            <person name="Paasch A."/>
            <person name="Narechania A."/>
            <person name="Kim E."/>
        </authorList>
    </citation>
    <scope>NUCLEOTIDE SEQUENCE [LARGE SCALE GENOMIC DNA]</scope>
    <source>
        <strain evidence="1 2">PLY_AMNH</strain>
    </source>
</reference>
<sequence length="216" mass="24452">MQTQPYPRPLTRSSSISSLKTRLRVRSPAPKLSPKVLAGHIADYSIKFYEKSSHLNDANNVAPFKTAVRRIHHVTINAVREHAFKMFIETFVTKGEQCTCEWFEEAVWWGKWSGWTLGTMPPGTPSTQNAAEDKNGSIKNEITLRKLLQLSGFHKAMLKFLRDEPHYDDQHPLPTCGVKWELFKLIFPNGVAVNRLLLIAGNVVSLIAPVIFRASE</sequence>
<evidence type="ECO:0000313" key="2">
    <source>
        <dbReference type="Proteomes" id="UP001190700"/>
    </source>
</evidence>
<name>A0AAE0GCW7_9CHLO</name>
<proteinExistence type="predicted"/>
<protein>
    <submittedName>
        <fullName evidence="1">Uncharacterized protein</fullName>
    </submittedName>
</protein>
<dbReference type="Proteomes" id="UP001190700">
    <property type="component" value="Unassembled WGS sequence"/>
</dbReference>
<dbReference type="AlphaFoldDB" id="A0AAE0GCW7"/>
<organism evidence="1 2">
    <name type="scientific">Cymbomonas tetramitiformis</name>
    <dbReference type="NCBI Taxonomy" id="36881"/>
    <lineage>
        <taxon>Eukaryota</taxon>
        <taxon>Viridiplantae</taxon>
        <taxon>Chlorophyta</taxon>
        <taxon>Pyramimonadophyceae</taxon>
        <taxon>Pyramimonadales</taxon>
        <taxon>Pyramimonadaceae</taxon>
        <taxon>Cymbomonas</taxon>
    </lineage>
</organism>
<dbReference type="EMBL" id="LGRX02007063">
    <property type="protein sequence ID" value="KAK3275707.1"/>
    <property type="molecule type" value="Genomic_DNA"/>
</dbReference>
<evidence type="ECO:0000313" key="1">
    <source>
        <dbReference type="EMBL" id="KAK3275707.1"/>
    </source>
</evidence>